<keyword evidence="2" id="KW-1185">Reference proteome</keyword>
<comment type="caution">
    <text evidence="1">The sequence shown here is derived from an EMBL/GenBank/DDBJ whole genome shotgun (WGS) entry which is preliminary data.</text>
</comment>
<proteinExistence type="predicted"/>
<dbReference type="Proteomes" id="UP001589627">
    <property type="component" value="Unassembled WGS sequence"/>
</dbReference>
<dbReference type="Pfam" id="PF04250">
    <property type="entry name" value="DUF429"/>
    <property type="match status" value="1"/>
</dbReference>
<evidence type="ECO:0000313" key="1">
    <source>
        <dbReference type="EMBL" id="MFB9839073.1"/>
    </source>
</evidence>
<name>A0ABV5YWM2_9ACTN</name>
<organism evidence="1 2">
    <name type="scientific">Actinoallomurus acaciae</name>
    <dbReference type="NCBI Taxonomy" id="502577"/>
    <lineage>
        <taxon>Bacteria</taxon>
        <taxon>Bacillati</taxon>
        <taxon>Actinomycetota</taxon>
        <taxon>Actinomycetes</taxon>
        <taxon>Streptosporangiales</taxon>
        <taxon>Thermomonosporaceae</taxon>
        <taxon>Actinoallomurus</taxon>
    </lineage>
</organism>
<gene>
    <name evidence="1" type="ORF">ACFFNX_43705</name>
</gene>
<evidence type="ECO:0000313" key="2">
    <source>
        <dbReference type="Proteomes" id="UP001589627"/>
    </source>
</evidence>
<sequence length="261" mass="27722">MLFSGGRARARRAFDRNVAGDRPGAMEVVGGMGVRRVLGADVCATGWVGVALGGGRPTAYFGADIECLLTDAVQDGPVAVVGVDMPIGLPDHGPRQADLLAREYVGARRASVFMTPVRAAIEARTHPEAVRINRGLTGAGVSAQAFALRTRIREVDAWVRRVSCRVVEVHPEVCFAHMTNRRPLPRKTTWAGAETRRRLLADAGIVLTGDLGAAGAAAKVDDVLDAAAAAWTAQRVLEGNAESLPRTPEVFADRLPCAIWV</sequence>
<dbReference type="InterPro" id="IPR007362">
    <property type="entry name" value="DUF429"/>
</dbReference>
<protein>
    <submittedName>
        <fullName evidence="1">DUF429 domain-containing protein</fullName>
    </submittedName>
</protein>
<reference evidence="1 2" key="1">
    <citation type="submission" date="2024-09" db="EMBL/GenBank/DDBJ databases">
        <authorList>
            <person name="Sun Q."/>
            <person name="Mori K."/>
        </authorList>
    </citation>
    <scope>NUCLEOTIDE SEQUENCE [LARGE SCALE GENOMIC DNA]</scope>
    <source>
        <strain evidence="1 2">TBRC 0563</strain>
    </source>
</reference>
<dbReference type="RefSeq" id="WP_378212148.1">
    <property type="nucleotide sequence ID" value="NZ_JBHLZP010000630.1"/>
</dbReference>
<dbReference type="EMBL" id="JBHLZP010000630">
    <property type="protein sequence ID" value="MFB9839073.1"/>
    <property type="molecule type" value="Genomic_DNA"/>
</dbReference>
<accession>A0ABV5YWM2</accession>